<accession>A0A8C5QD66</accession>
<dbReference type="InterPro" id="IPR032675">
    <property type="entry name" value="LRR_dom_sf"/>
</dbReference>
<reference evidence="6" key="1">
    <citation type="submission" date="2025-08" db="UniProtKB">
        <authorList>
            <consortium name="Ensembl"/>
        </authorList>
    </citation>
    <scope>IDENTIFICATION</scope>
</reference>
<keyword evidence="3" id="KW-0433">Leucine-rich repeat</keyword>
<dbReference type="SUPFAM" id="SSF52047">
    <property type="entry name" value="RNI-like"/>
    <property type="match status" value="1"/>
</dbReference>
<dbReference type="InterPro" id="IPR050694">
    <property type="entry name" value="LRRC14/PRAME"/>
</dbReference>
<dbReference type="Gene3D" id="3.80.10.10">
    <property type="entry name" value="Ribonuclease Inhibitor"/>
    <property type="match status" value="1"/>
</dbReference>
<dbReference type="FunFam" id="3.80.10.10:FF:000313">
    <property type="entry name" value="Leucine rich repeat containing 14B"/>
    <property type="match status" value="1"/>
</dbReference>
<evidence type="ECO:0000256" key="4">
    <source>
        <dbReference type="ARBA" id="ARBA00022737"/>
    </source>
</evidence>
<evidence type="ECO:0000313" key="6">
    <source>
        <dbReference type="Ensembl" id="ENSLLEP00000036047.1"/>
    </source>
</evidence>
<dbReference type="GO" id="GO:0005737">
    <property type="term" value="C:cytoplasm"/>
    <property type="evidence" value="ECO:0007669"/>
    <property type="project" value="TreeGrafter"/>
</dbReference>
<name>A0A8C5QD66_9ANUR</name>
<protein>
    <recommendedName>
        <fullName evidence="2">Leucine-rich repeat-containing protein 14</fullName>
    </recommendedName>
    <alternativeName>
        <fullName evidence="5">Leucine-rich repeat-containing protein 14B</fullName>
    </alternativeName>
</protein>
<dbReference type="Pfam" id="PF13516">
    <property type="entry name" value="LRR_6"/>
    <property type="match status" value="2"/>
</dbReference>
<dbReference type="PANTHER" id="PTHR14224:SF27">
    <property type="entry name" value="LEUCINE-RICH REPEAT-CONTAINING PROTEIN 14B"/>
    <property type="match status" value="1"/>
</dbReference>
<evidence type="ECO:0000256" key="5">
    <source>
        <dbReference type="ARBA" id="ARBA00067566"/>
    </source>
</evidence>
<organism evidence="6 7">
    <name type="scientific">Leptobrachium leishanense</name>
    <name type="common">Leishan spiny toad</name>
    <dbReference type="NCBI Taxonomy" id="445787"/>
    <lineage>
        <taxon>Eukaryota</taxon>
        <taxon>Metazoa</taxon>
        <taxon>Chordata</taxon>
        <taxon>Craniata</taxon>
        <taxon>Vertebrata</taxon>
        <taxon>Euteleostomi</taxon>
        <taxon>Amphibia</taxon>
        <taxon>Batrachia</taxon>
        <taxon>Anura</taxon>
        <taxon>Pelobatoidea</taxon>
        <taxon>Megophryidae</taxon>
        <taxon>Leptobrachium</taxon>
    </lineage>
</organism>
<reference evidence="6" key="2">
    <citation type="submission" date="2025-09" db="UniProtKB">
        <authorList>
            <consortium name="Ensembl"/>
        </authorList>
    </citation>
    <scope>IDENTIFICATION</scope>
</reference>
<sequence>MKTLRFIGAEAFISNQEYAARNMKTVAHNLYPLLLKASYAHEKVDLIHILVENWPLEEFILGKLLSNTVDFPEDITHRTCHLSLTACLRGLKRYVLNSSTVYTKRLRVVDISALKDVETQECKCKKPLGRWARTELLSQICYELLIEMQRLSYNPFVFEVNIDVFCNFFVTEKNYELVVQALLTRSHCPLKIRCYGFRVDSLSLKKLFYLLTFVEPAFFRKLELVHNIRLNLYDLQILLNNIEFPKLVSLTLPARTFNVSRHTTEDDLILSSIGEKISEMTHLTEISLSFSILTGRLRKLLSVLKTPLKILEVANCSLNTVDMAYLANSLHSEHLEVLDLSGHNVTALFPSTFFKLLLKASHTLKTLILEECDIGDIHVHLVSVALTHCFKLQEFKFIGNPITSHGLRIIFTMITDLPLLKYIEFPIPKDCYPSDVVYPLDEISLTKFNNERYLGIKESLRVILMQANREDIVTVTPLFGSYDAAIQETSHELGACLLTSFKDALENFKTELQKL</sequence>
<keyword evidence="4" id="KW-0677">Repeat</keyword>
<dbReference type="OrthoDB" id="8875973at2759"/>
<dbReference type="InterPro" id="IPR001611">
    <property type="entry name" value="Leu-rich_rpt"/>
</dbReference>
<dbReference type="Proteomes" id="UP000694569">
    <property type="component" value="Unplaced"/>
</dbReference>
<gene>
    <name evidence="6" type="primary">LRRC14B</name>
</gene>
<proteinExistence type="inferred from homology"/>
<comment type="similarity">
    <text evidence="1">Belongs to the PRAME family. LRRC14 subfamily.</text>
</comment>
<evidence type="ECO:0000256" key="1">
    <source>
        <dbReference type="ARBA" id="ARBA00009552"/>
    </source>
</evidence>
<keyword evidence="7" id="KW-1185">Reference proteome</keyword>
<evidence type="ECO:0000313" key="7">
    <source>
        <dbReference type="Proteomes" id="UP000694569"/>
    </source>
</evidence>
<dbReference type="PANTHER" id="PTHR14224">
    <property type="entry name" value="SIMILAR TO PREFERENTIALLY EXPRESSED ANTIGEN IN MELANOMA-LIKE 3"/>
    <property type="match status" value="1"/>
</dbReference>
<evidence type="ECO:0000256" key="2">
    <source>
        <dbReference type="ARBA" id="ARBA00014228"/>
    </source>
</evidence>
<dbReference type="GeneTree" id="ENSGT01030000234531"/>
<dbReference type="Ensembl" id="ENSLLET00000037434.1">
    <property type="protein sequence ID" value="ENSLLEP00000036047.1"/>
    <property type="gene ID" value="ENSLLEG00000022840.1"/>
</dbReference>
<evidence type="ECO:0000256" key="3">
    <source>
        <dbReference type="ARBA" id="ARBA00022614"/>
    </source>
</evidence>
<dbReference type="AlphaFoldDB" id="A0A8C5QD66"/>